<dbReference type="RefSeq" id="WP_067694661.1">
    <property type="nucleotide sequence ID" value="NZ_LLZH01000223.1"/>
</dbReference>
<dbReference type="OrthoDB" id="5145682at2"/>
<proteinExistence type="predicted"/>
<organism evidence="1 2">
    <name type="scientific">Actinoplanes awajinensis subsp. mycoplanecinus</name>
    <dbReference type="NCBI Taxonomy" id="135947"/>
    <lineage>
        <taxon>Bacteria</taxon>
        <taxon>Bacillati</taxon>
        <taxon>Actinomycetota</taxon>
        <taxon>Actinomycetes</taxon>
        <taxon>Micromonosporales</taxon>
        <taxon>Micromonosporaceae</taxon>
        <taxon>Actinoplanes</taxon>
    </lineage>
</organism>
<comment type="caution">
    <text evidence="1">The sequence shown here is derived from an EMBL/GenBank/DDBJ whole genome shotgun (WGS) entry which is preliminary data.</text>
</comment>
<name>A0A124GA64_9ACTN</name>
<dbReference type="Proteomes" id="UP000053244">
    <property type="component" value="Unassembled WGS sequence"/>
</dbReference>
<dbReference type="EMBL" id="LLZH01000223">
    <property type="protein sequence ID" value="KUL31267.1"/>
    <property type="molecule type" value="Genomic_DNA"/>
</dbReference>
<dbReference type="AlphaFoldDB" id="A0A124GA64"/>
<evidence type="ECO:0000313" key="2">
    <source>
        <dbReference type="Proteomes" id="UP000053244"/>
    </source>
</evidence>
<accession>A0A124GA64</accession>
<sequence>MNYLEWNSSLLTYVIDRGDPTRDLYLYVDRDLLAKLSGLSPEQAVEDFSRAFQVGMGSKPFHRGMQTATKWRLSGFPGAPQFVIHLAMTVLAVTEDPIDGSVYKRQNALLGLPSLKSPPLGYDTDVPLLWRAWNMWLKGPGAIHGRPTARSHDLWSLQGWARSQALIRYHDRLLIEEYLAAGDPSFDSFRTWLALHRPHVWDRFREQPAMDILRAVFEEEEARFGVHEPRSRPATGPSQQQGLLSYDPMTGAFSGIVLIDEEWVGRTVDLGQGEKHTVDGYDPVLQIQPDVSELEMLTTGVQHRLADDLVMRFGGESLYALRDDARVDAQLQVRSVDHPAVVDLLVRADQVARVTSILQTAGLEPRQTPAGIGDWARFRDVSLTPAQPALLTGLGLGRAARAEQQCTFFGGLRVRTGLYLVGGEPDVHLTGDEPVTEVIVDGVPHPVLADDRRLALSDLALSPGQHRIESPCGTRTLRTEDYVHERPVHSEIARPIVLLPHGYAVKPTEVRTSAAATLAGAALDGVQVYDPVIIGKRPGTDTLMITYSGDVSEVFPTTPVWVSEAGMQPSTIDVLATVRDNSAPVACVLVRSRANERVQAIAVPSEAPRFEGKAPSRPRPDLMTSLVLSFRKWSWVGQRHPRVDKIMSTALRATERASSTAPFVQPSPGPEVSRVTVAERLVAENPYDDVLTWLSERENGMASISELADTWSWLCRRYGLTDLAFRWRGALKVLEDLGHIERHYDSARVGVAPSTFVALPASAGLYALAGARPQQLLERLNNPDDPDAVVAEAALYWQVHHRTPVDVQGRPSGPQAIYLESDPAQRDVVQRGLQGLGVKMRGLVADALLALQPAITDLDAVGTRQTMSPGTEIHRRTNLNGVYDWKPVRDDARPGLYSYRLRSGRAFAWRQSPGDSLVEVEFGVGEWLLRAAEGETSLLHADQGTRRRLAVPEAVQLPRMISRALVLRSGLPPRVSRIGPGPALYLVYENVDSSTTRNVAQLLAQEPVAGTIMTARQG</sequence>
<gene>
    <name evidence="1" type="ORF">ADL15_22725</name>
</gene>
<protein>
    <submittedName>
        <fullName evidence="1">Uncharacterized protein</fullName>
    </submittedName>
</protein>
<reference evidence="1 2" key="1">
    <citation type="submission" date="2015-10" db="EMBL/GenBank/DDBJ databases">
        <authorList>
            <person name="Gilbert D.G."/>
        </authorList>
    </citation>
    <scope>NUCLEOTIDE SEQUENCE [LARGE SCALE GENOMIC DNA]</scope>
    <source>
        <strain evidence="1 2">NRRL B-16712</strain>
    </source>
</reference>
<keyword evidence="2" id="KW-1185">Reference proteome</keyword>
<evidence type="ECO:0000313" key="1">
    <source>
        <dbReference type="EMBL" id="KUL31267.1"/>
    </source>
</evidence>